<dbReference type="GO" id="GO:0008270">
    <property type="term" value="F:zinc ion binding"/>
    <property type="evidence" value="ECO:0007669"/>
    <property type="project" value="UniProtKB-KW"/>
</dbReference>
<dbReference type="PANTHER" id="PTHR24409:SF295">
    <property type="entry name" value="AZ2-RELATED"/>
    <property type="match status" value="1"/>
</dbReference>
<dbReference type="Pfam" id="PF13912">
    <property type="entry name" value="zf-C2H2_6"/>
    <property type="match status" value="1"/>
</dbReference>
<evidence type="ECO:0000313" key="10">
    <source>
        <dbReference type="Proteomes" id="UP000549394"/>
    </source>
</evidence>
<dbReference type="EMBL" id="CAJFCJ010000012">
    <property type="protein sequence ID" value="CAD5120285.1"/>
    <property type="molecule type" value="Genomic_DNA"/>
</dbReference>
<proteinExistence type="predicted"/>
<name>A0A7I8W0J7_9ANNE</name>
<feature type="domain" description="C2H2-type" evidence="8">
    <location>
        <begin position="220"/>
        <end position="248"/>
    </location>
</feature>
<dbReference type="GO" id="GO:0000977">
    <property type="term" value="F:RNA polymerase II transcription regulatory region sequence-specific DNA binding"/>
    <property type="evidence" value="ECO:0007669"/>
    <property type="project" value="TreeGrafter"/>
</dbReference>
<keyword evidence="10" id="KW-1185">Reference proteome</keyword>
<feature type="domain" description="C2H2-type" evidence="8">
    <location>
        <begin position="250"/>
        <end position="278"/>
    </location>
</feature>
<comment type="caution">
    <text evidence="9">The sequence shown here is derived from an EMBL/GenBank/DDBJ whole genome shotgun (WGS) entry which is preliminary data.</text>
</comment>
<dbReference type="FunFam" id="3.30.160.60:FF:000744">
    <property type="entry name" value="zinc finger E-box-binding homeobox 1"/>
    <property type="match status" value="1"/>
</dbReference>
<protein>
    <submittedName>
        <fullName evidence="9">DgyrCDS8861</fullName>
    </submittedName>
</protein>
<feature type="domain" description="C2H2-type" evidence="8">
    <location>
        <begin position="191"/>
        <end position="219"/>
    </location>
</feature>
<dbReference type="SUPFAM" id="SSF57667">
    <property type="entry name" value="beta-beta-alpha zinc fingers"/>
    <property type="match status" value="4"/>
</dbReference>
<dbReference type="SMART" id="SM00355">
    <property type="entry name" value="ZnF_C2H2"/>
    <property type="match status" value="8"/>
</dbReference>
<keyword evidence="2" id="KW-0479">Metal-binding</keyword>
<keyword evidence="3" id="KW-0677">Repeat</keyword>
<evidence type="ECO:0000256" key="3">
    <source>
        <dbReference type="ARBA" id="ARBA00022737"/>
    </source>
</evidence>
<dbReference type="GO" id="GO:0000981">
    <property type="term" value="F:DNA-binding transcription factor activity, RNA polymerase II-specific"/>
    <property type="evidence" value="ECO:0007669"/>
    <property type="project" value="TreeGrafter"/>
</dbReference>
<sequence length="427" mass="49563">MSGSCDFQSIDQYYKTILMFKCSICGEETTSKESIRSHLRSTHSDLSKDLPLTEDERLDETSLSKKDEIITYSKSERLLEKLDTAIRKLDGSLRQGYENAKRKSFSSIDVELPNIDIMEYECANGENYMLVKEEELQENDLKKDKEFLSTSPRLNEIKEQNNLQINEIIVSKSSGKPIKIISDTKKKFPRFECGSCMAAFFTKTSLDKHKASIHKTFAPLKCDLCSKQFRSLAGLKKHKKFFHDGMNKEHQCEICKKWFHHRYAVNFHIRTHHQGVKKAQCHLCGLKLTTNAGLKNHIAALHEKKEEFECTECGKRFNIMGSLKRHLKTIHDPLSRYPCDLCNKTFSSSGKLLDHKRIHTNDKPYICLVCKNEYKTAMILKTHLNSHLKRGDINTINEFYLNALKMVKERKGQTDRENIYIEKYITI</sequence>
<evidence type="ECO:0000313" key="9">
    <source>
        <dbReference type="EMBL" id="CAD5120285.1"/>
    </source>
</evidence>
<evidence type="ECO:0000256" key="1">
    <source>
        <dbReference type="ARBA" id="ARBA00004123"/>
    </source>
</evidence>
<dbReference type="PANTHER" id="PTHR24409">
    <property type="entry name" value="ZINC FINGER PROTEIN 142"/>
    <property type="match status" value="1"/>
</dbReference>
<dbReference type="Pfam" id="PF00096">
    <property type="entry name" value="zf-C2H2"/>
    <property type="match status" value="3"/>
</dbReference>
<feature type="domain" description="C2H2-type" evidence="8">
    <location>
        <begin position="308"/>
        <end position="331"/>
    </location>
</feature>
<dbReference type="AlphaFoldDB" id="A0A7I8W0J7"/>
<evidence type="ECO:0000256" key="4">
    <source>
        <dbReference type="ARBA" id="ARBA00022771"/>
    </source>
</evidence>
<feature type="domain" description="C2H2-type" evidence="8">
    <location>
        <begin position="337"/>
        <end position="364"/>
    </location>
</feature>
<dbReference type="GO" id="GO:0005634">
    <property type="term" value="C:nucleus"/>
    <property type="evidence" value="ECO:0007669"/>
    <property type="project" value="UniProtKB-SubCell"/>
</dbReference>
<evidence type="ECO:0000259" key="8">
    <source>
        <dbReference type="PROSITE" id="PS50157"/>
    </source>
</evidence>
<dbReference type="Gene3D" id="3.30.160.60">
    <property type="entry name" value="Classic Zinc Finger"/>
    <property type="match status" value="5"/>
</dbReference>
<evidence type="ECO:0000256" key="6">
    <source>
        <dbReference type="ARBA" id="ARBA00023242"/>
    </source>
</evidence>
<comment type="subcellular location">
    <subcellularLocation>
        <location evidence="1">Nucleus</location>
    </subcellularLocation>
</comment>
<organism evidence="9 10">
    <name type="scientific">Dimorphilus gyrociliatus</name>
    <dbReference type="NCBI Taxonomy" id="2664684"/>
    <lineage>
        <taxon>Eukaryota</taxon>
        <taxon>Metazoa</taxon>
        <taxon>Spiralia</taxon>
        <taxon>Lophotrochozoa</taxon>
        <taxon>Annelida</taxon>
        <taxon>Polychaeta</taxon>
        <taxon>Polychaeta incertae sedis</taxon>
        <taxon>Dinophilidae</taxon>
        <taxon>Dimorphilus</taxon>
    </lineage>
</organism>
<reference evidence="9 10" key="1">
    <citation type="submission" date="2020-08" db="EMBL/GenBank/DDBJ databases">
        <authorList>
            <person name="Hejnol A."/>
        </authorList>
    </citation>
    <scope>NUCLEOTIDE SEQUENCE [LARGE SCALE GENOMIC DNA]</scope>
</reference>
<evidence type="ECO:0000256" key="5">
    <source>
        <dbReference type="ARBA" id="ARBA00022833"/>
    </source>
</evidence>
<keyword evidence="6" id="KW-0539">Nucleus</keyword>
<dbReference type="PROSITE" id="PS50157">
    <property type="entry name" value="ZINC_FINGER_C2H2_2"/>
    <property type="match status" value="6"/>
</dbReference>
<evidence type="ECO:0000256" key="7">
    <source>
        <dbReference type="PROSITE-ProRule" id="PRU00042"/>
    </source>
</evidence>
<keyword evidence="4 7" id="KW-0863">Zinc-finger</keyword>
<dbReference type="PROSITE" id="PS00028">
    <property type="entry name" value="ZINC_FINGER_C2H2_1"/>
    <property type="match status" value="5"/>
</dbReference>
<dbReference type="FunFam" id="3.30.160.60:FF:000100">
    <property type="entry name" value="Zinc finger 45-like"/>
    <property type="match status" value="1"/>
</dbReference>
<dbReference type="InterPro" id="IPR013087">
    <property type="entry name" value="Znf_C2H2_type"/>
</dbReference>
<dbReference type="Proteomes" id="UP000549394">
    <property type="component" value="Unassembled WGS sequence"/>
</dbReference>
<accession>A0A7I8W0J7</accession>
<dbReference type="OrthoDB" id="6051279at2759"/>
<evidence type="ECO:0000256" key="2">
    <source>
        <dbReference type="ARBA" id="ARBA00022723"/>
    </source>
</evidence>
<keyword evidence="5" id="KW-0862">Zinc</keyword>
<gene>
    <name evidence="9" type="ORF">DGYR_LOCUS8398</name>
</gene>
<feature type="domain" description="C2H2-type" evidence="8">
    <location>
        <begin position="20"/>
        <end position="48"/>
    </location>
</feature>
<dbReference type="InterPro" id="IPR036236">
    <property type="entry name" value="Znf_C2H2_sf"/>
</dbReference>